<dbReference type="PROSITE" id="PS50011">
    <property type="entry name" value="PROTEIN_KINASE_DOM"/>
    <property type="match status" value="1"/>
</dbReference>
<dbReference type="InterPro" id="IPR000719">
    <property type="entry name" value="Prot_kinase_dom"/>
</dbReference>
<dbReference type="Gene3D" id="1.10.510.10">
    <property type="entry name" value="Transferase(Phosphotransferase) domain 1"/>
    <property type="match status" value="1"/>
</dbReference>
<feature type="coiled-coil region" evidence="4">
    <location>
        <begin position="243"/>
        <end position="315"/>
    </location>
</feature>
<reference evidence="7 8" key="1">
    <citation type="submission" date="2022-05" db="EMBL/GenBank/DDBJ databases">
        <authorList>
            <consortium name="Genoscope - CEA"/>
            <person name="William W."/>
        </authorList>
    </citation>
    <scope>NUCLEOTIDE SEQUENCE [LARGE SCALE GENOMIC DNA]</scope>
</reference>
<dbReference type="PROSITE" id="PS00107">
    <property type="entry name" value="PROTEIN_KINASE_ATP"/>
    <property type="match status" value="1"/>
</dbReference>
<proteinExistence type="predicted"/>
<keyword evidence="4" id="KW-0175">Coiled coil</keyword>
<evidence type="ECO:0000313" key="7">
    <source>
        <dbReference type="EMBL" id="CAH3135754.1"/>
    </source>
</evidence>
<evidence type="ECO:0000313" key="8">
    <source>
        <dbReference type="Proteomes" id="UP001159428"/>
    </source>
</evidence>
<dbReference type="PANTHER" id="PTHR44329:SF298">
    <property type="entry name" value="MIXED LINEAGE KINASE DOMAIN-LIKE PROTEIN"/>
    <property type="match status" value="1"/>
</dbReference>
<dbReference type="EMBL" id="CALNXJ010000029">
    <property type="protein sequence ID" value="CAH3135754.1"/>
    <property type="molecule type" value="Genomic_DNA"/>
</dbReference>
<organism evidence="7 8">
    <name type="scientific">Pocillopora meandrina</name>
    <dbReference type="NCBI Taxonomy" id="46732"/>
    <lineage>
        <taxon>Eukaryota</taxon>
        <taxon>Metazoa</taxon>
        <taxon>Cnidaria</taxon>
        <taxon>Anthozoa</taxon>
        <taxon>Hexacorallia</taxon>
        <taxon>Scleractinia</taxon>
        <taxon>Astrocoeniina</taxon>
        <taxon>Pocilloporidae</taxon>
        <taxon>Pocillopora</taxon>
    </lineage>
</organism>
<evidence type="ECO:0000256" key="1">
    <source>
        <dbReference type="ARBA" id="ARBA00022741"/>
    </source>
</evidence>
<name>A0AAU9X465_9CNID</name>
<gene>
    <name evidence="7" type="ORF">PMEA_00015888</name>
</gene>
<protein>
    <recommendedName>
        <fullName evidence="6">Protein kinase domain-containing protein</fullName>
    </recommendedName>
</protein>
<feature type="compositionally biased region" description="Polar residues" evidence="5">
    <location>
        <begin position="1"/>
        <end position="16"/>
    </location>
</feature>
<feature type="region of interest" description="Disordered" evidence="5">
    <location>
        <begin position="1"/>
        <end position="22"/>
    </location>
</feature>
<accession>A0AAU9X465</accession>
<evidence type="ECO:0000256" key="3">
    <source>
        <dbReference type="PROSITE-ProRule" id="PRU10141"/>
    </source>
</evidence>
<feature type="binding site" evidence="3">
    <location>
        <position position="352"/>
    </location>
    <ligand>
        <name>ATP</name>
        <dbReference type="ChEBI" id="CHEBI:30616"/>
    </ligand>
</feature>
<keyword evidence="2 3" id="KW-0067">ATP-binding</keyword>
<dbReference type="PANTHER" id="PTHR44329">
    <property type="entry name" value="SERINE/THREONINE-PROTEIN KINASE TNNI3K-RELATED"/>
    <property type="match status" value="1"/>
</dbReference>
<evidence type="ECO:0000259" key="6">
    <source>
        <dbReference type="PROSITE" id="PS50011"/>
    </source>
</evidence>
<dbReference type="InterPro" id="IPR051681">
    <property type="entry name" value="Ser/Thr_Kinases-Pseudokinases"/>
</dbReference>
<evidence type="ECO:0000256" key="4">
    <source>
        <dbReference type="SAM" id="Coils"/>
    </source>
</evidence>
<dbReference type="Proteomes" id="UP001159428">
    <property type="component" value="Unassembled WGS sequence"/>
</dbReference>
<feature type="coiled-coil region" evidence="4">
    <location>
        <begin position="63"/>
        <end position="90"/>
    </location>
</feature>
<dbReference type="GO" id="GO:0005524">
    <property type="term" value="F:ATP binding"/>
    <property type="evidence" value="ECO:0007669"/>
    <property type="project" value="UniProtKB-UniRule"/>
</dbReference>
<dbReference type="InterPro" id="IPR017441">
    <property type="entry name" value="Protein_kinase_ATP_BS"/>
</dbReference>
<evidence type="ECO:0000256" key="5">
    <source>
        <dbReference type="SAM" id="MobiDB-lite"/>
    </source>
</evidence>
<feature type="domain" description="Protein kinase" evidence="6">
    <location>
        <begin position="325"/>
        <end position="550"/>
    </location>
</feature>
<evidence type="ECO:0000256" key="2">
    <source>
        <dbReference type="ARBA" id="ARBA00022840"/>
    </source>
</evidence>
<keyword evidence="8" id="KW-1185">Reference proteome</keyword>
<dbReference type="GO" id="GO:0097527">
    <property type="term" value="P:necroptotic signaling pathway"/>
    <property type="evidence" value="ECO:0007669"/>
    <property type="project" value="TreeGrafter"/>
</dbReference>
<keyword evidence="1 3" id="KW-0547">Nucleotide-binding</keyword>
<dbReference type="Pfam" id="PF00069">
    <property type="entry name" value="Pkinase"/>
    <property type="match status" value="1"/>
</dbReference>
<sequence length="583" mass="66995">MDESPITSASRINSSDAPKGSQLCPVVTGKTAAKVPVTNPCTEPQFNGISEVQTWREQNWKALLRLEELIKNEKKEMVKLQERKDYLQDLLMSQTVETREMEDELSQMNLRLAGEAMRNFRKERELQHERREIEAEIEIREGVRRPGEVNMDIEMVQAPPWNGTTRNQENLTVKGNTRLNTPSETNSQNNSVVQASHLPLELNTLPGNGQAPFANLEMCYKGAMVTGQRVAQRRGTLSKTEELQTLREHNEALKAELRKLEENLKEGEIYLRSIHKEAEEVPQNIRGLAKEAMRIRRQEEELHNMKKKLGDVKAKENSRVRRDEVQLDRLLGKGAYGEVMKGKFRGTEVAVKIPRPRMSLESVNREIEIISELQHPNVVEFIATVVDVKLPWAVLEYANRDTLEKLLKERPLELFEVFSLGLDAGYGLLHLHARRPNPILHRDLHPGNVLLFGTNISPVLKLSDFGMATFCRDTLSPNRDTTYTTKDDVFSFGLLLLRMSIRERPDWINPKRQLKEVPIPSLRKLIGVCIRRMPNGRPDMQKVVYELEILKLLFPLGIRSTRTSFRKHLEECLDKGKKKEVTF</sequence>
<comment type="caution">
    <text evidence="7">The sequence shown here is derived from an EMBL/GenBank/DDBJ whole genome shotgun (WGS) entry which is preliminary data.</text>
</comment>
<dbReference type="InterPro" id="IPR011009">
    <property type="entry name" value="Kinase-like_dom_sf"/>
</dbReference>
<dbReference type="GO" id="GO:0004672">
    <property type="term" value="F:protein kinase activity"/>
    <property type="evidence" value="ECO:0007669"/>
    <property type="project" value="InterPro"/>
</dbReference>
<dbReference type="SUPFAM" id="SSF56112">
    <property type="entry name" value="Protein kinase-like (PK-like)"/>
    <property type="match status" value="1"/>
</dbReference>
<dbReference type="AlphaFoldDB" id="A0AAU9X465"/>